<dbReference type="GO" id="GO:0008982">
    <property type="term" value="F:protein-N(PI)-phosphohistidine-sugar phosphotransferase activity"/>
    <property type="evidence" value="ECO:0007669"/>
    <property type="project" value="InterPro"/>
</dbReference>
<proteinExistence type="predicted"/>
<evidence type="ECO:0000256" key="1">
    <source>
        <dbReference type="ARBA" id="ARBA00022679"/>
    </source>
</evidence>
<organism evidence="3 4">
    <name type="scientific">Propionispira arboris</name>
    <dbReference type="NCBI Taxonomy" id="84035"/>
    <lineage>
        <taxon>Bacteria</taxon>
        <taxon>Bacillati</taxon>
        <taxon>Bacillota</taxon>
        <taxon>Negativicutes</taxon>
        <taxon>Selenomonadales</taxon>
        <taxon>Selenomonadaceae</taxon>
        <taxon>Propionispira</taxon>
    </lineage>
</organism>
<evidence type="ECO:0000259" key="2">
    <source>
        <dbReference type="PROSITE" id="PS51099"/>
    </source>
</evidence>
<dbReference type="Gene3D" id="3.40.50.2300">
    <property type="match status" value="1"/>
</dbReference>
<dbReference type="AlphaFoldDB" id="A0A1H6Z2U8"/>
<dbReference type="PROSITE" id="PS51099">
    <property type="entry name" value="PTS_EIIB_TYPE_2"/>
    <property type="match status" value="1"/>
</dbReference>
<dbReference type="GO" id="GO:0009401">
    <property type="term" value="P:phosphoenolpyruvate-dependent sugar phosphotransferase system"/>
    <property type="evidence" value="ECO:0007669"/>
    <property type="project" value="InterPro"/>
</dbReference>
<evidence type="ECO:0000313" key="3">
    <source>
        <dbReference type="EMBL" id="SEJ47718.1"/>
    </source>
</evidence>
<dbReference type="RefSeq" id="WP_091831269.1">
    <property type="nucleotide sequence ID" value="NZ_FNZK01000008.1"/>
</dbReference>
<dbReference type="EMBL" id="FNZK01000008">
    <property type="protein sequence ID" value="SEJ47718.1"/>
    <property type="molecule type" value="Genomic_DNA"/>
</dbReference>
<dbReference type="InterPro" id="IPR003501">
    <property type="entry name" value="PTS_EIIB_2/3"/>
</dbReference>
<sequence length="101" mass="11145">MQEKVTILCCCGAGICTSNYLKEEIEDRIKAEGLKQVNVNLCRVSDLEEAINDADLLVTTVEIKSSYDIPMIRALGIMLDDKAAKKALDEIVDTVNKIKQA</sequence>
<dbReference type="Pfam" id="PF02302">
    <property type="entry name" value="PTS_IIB"/>
    <property type="match status" value="1"/>
</dbReference>
<reference evidence="3 4" key="1">
    <citation type="submission" date="2016-10" db="EMBL/GenBank/DDBJ databases">
        <authorList>
            <person name="de Groot N.N."/>
        </authorList>
    </citation>
    <scope>NUCLEOTIDE SEQUENCE [LARGE SCALE GENOMIC DNA]</scope>
    <source>
        <strain evidence="3 4">DSM 2179</strain>
    </source>
</reference>
<keyword evidence="4" id="KW-1185">Reference proteome</keyword>
<dbReference type="InterPro" id="IPR036095">
    <property type="entry name" value="PTS_EIIB-like_sf"/>
</dbReference>
<dbReference type="InterPro" id="IPR013011">
    <property type="entry name" value="PTS_EIIB_2"/>
</dbReference>
<dbReference type="STRING" id="84035.SAMN05660742_108129"/>
<dbReference type="Proteomes" id="UP000199662">
    <property type="component" value="Unassembled WGS sequence"/>
</dbReference>
<keyword evidence="1" id="KW-0808">Transferase</keyword>
<protein>
    <submittedName>
        <fullName evidence="3">PTS system, galactitol-specific IIB component</fullName>
    </submittedName>
</protein>
<name>A0A1H6Z2U8_9FIRM</name>
<accession>A0A1H6Z2U8</accession>
<evidence type="ECO:0000313" key="4">
    <source>
        <dbReference type="Proteomes" id="UP000199662"/>
    </source>
</evidence>
<gene>
    <name evidence="3" type="ORF">SAMN05660742_108129</name>
</gene>
<dbReference type="SUPFAM" id="SSF52794">
    <property type="entry name" value="PTS system IIB component-like"/>
    <property type="match status" value="1"/>
</dbReference>
<feature type="domain" description="PTS EIIB type-2" evidence="2">
    <location>
        <begin position="5"/>
        <end position="100"/>
    </location>
</feature>